<dbReference type="GO" id="GO:0009538">
    <property type="term" value="C:photosystem I reaction center"/>
    <property type="evidence" value="ECO:0007669"/>
    <property type="project" value="UniProtKB-UniRule"/>
</dbReference>
<dbReference type="Pfam" id="PF02507">
    <property type="entry name" value="PSI_PsaF"/>
    <property type="match status" value="1"/>
</dbReference>
<name>A0A3G2QYV8_9STRA</name>
<comment type="similarity">
    <text evidence="1 4">Belongs to the PsaF family.</text>
</comment>
<proteinExistence type="inferred from homology"/>
<gene>
    <name evidence="5" type="primary">psaF</name>
</gene>
<sequence>MSSFFTNIKKRIFFFLFSGLIFFNFQTPVKADFSALTPCKESAPFQKRLNTAVKKLENRLKLYTPDSKEATFLTHEIDKTKNRFKRYGSSNLLCGKEGLPRIIASGQWDHANEFVVPGLLFIYITGWIGWVGRKYIRYSSQTENSFENEIIINVPVAITLMNSGFLWPVEAWKELTSGDLLAAEDDVTVSPR</sequence>
<keyword evidence="3 4" id="KW-0603">Photosystem I</keyword>
<organism evidence="5">
    <name type="scientific">Synura sphagnicola</name>
    <dbReference type="NCBI Taxonomy" id="52556"/>
    <lineage>
        <taxon>Eukaryota</taxon>
        <taxon>Sar</taxon>
        <taxon>Stramenopiles</taxon>
        <taxon>Ochrophyta</taxon>
        <taxon>Synurophyceae</taxon>
        <taxon>Synurales</taxon>
        <taxon>Mallomonadaceae</taxon>
        <taxon>Synura</taxon>
    </lineage>
</organism>
<dbReference type="FunFam" id="1.10.8.110:FF:000001">
    <property type="entry name" value="Photosystem I reaction center subunit III"/>
    <property type="match status" value="1"/>
</dbReference>
<evidence type="ECO:0000256" key="2">
    <source>
        <dbReference type="ARBA" id="ARBA00022531"/>
    </source>
</evidence>
<keyword evidence="5" id="KW-0934">Plastid</keyword>
<dbReference type="PANTHER" id="PTHR34939:SF1">
    <property type="entry name" value="PHOTOSYSTEM I REACTION CENTER SUBUNIT III, CHLOROPLASTIC"/>
    <property type="match status" value="1"/>
</dbReference>
<evidence type="ECO:0000256" key="1">
    <source>
        <dbReference type="ARBA" id="ARBA00008386"/>
    </source>
</evidence>
<dbReference type="GO" id="GO:0015979">
    <property type="term" value="P:photosynthesis"/>
    <property type="evidence" value="ECO:0007669"/>
    <property type="project" value="UniProtKB-UniRule"/>
</dbReference>
<evidence type="ECO:0000256" key="4">
    <source>
        <dbReference type="RuleBase" id="RU368107"/>
    </source>
</evidence>
<comment type="function">
    <text evidence="4">Participates in efficiency of electron transfer from plastocyanin to P700 (or cytochrome c553 in algae and cyanobacteria). This plastocyanin-docking protein contributes to the specific association of plastocyanin to PSI.</text>
</comment>
<dbReference type="PANTHER" id="PTHR34939">
    <property type="entry name" value="PHOTOSYSTEM I REACTION CENTER SUBUNIT III, CHLOROPLASTIC"/>
    <property type="match status" value="1"/>
</dbReference>
<geneLocation type="plastid" evidence="5"/>
<evidence type="ECO:0000313" key="5">
    <source>
        <dbReference type="EMBL" id="AYO28243.1"/>
    </source>
</evidence>
<accession>A0A3G2QYV8</accession>
<evidence type="ECO:0000256" key="3">
    <source>
        <dbReference type="ARBA" id="ARBA00022836"/>
    </source>
</evidence>
<dbReference type="EMBL" id="MH795129">
    <property type="protein sequence ID" value="AYO28243.1"/>
    <property type="molecule type" value="Genomic_DNA"/>
</dbReference>
<dbReference type="InterPro" id="IPR036577">
    <property type="entry name" value="PSI_PsaF_sf"/>
</dbReference>
<dbReference type="Gene3D" id="1.10.8.110">
    <property type="entry name" value="Photosystem I PsaF, reaction centre subunit III"/>
    <property type="match status" value="1"/>
</dbReference>
<protein>
    <recommendedName>
        <fullName evidence="4">Photosystem I reaction center subunit III</fullName>
    </recommendedName>
    <alternativeName>
        <fullName evidence="4">PSI-F</fullName>
    </alternativeName>
</protein>
<dbReference type="SUPFAM" id="SSF81536">
    <property type="entry name" value="Subunit III of photosystem I reaction centre, PsaF"/>
    <property type="match status" value="1"/>
</dbReference>
<dbReference type="InterPro" id="IPR003666">
    <property type="entry name" value="PSI_PsaF"/>
</dbReference>
<reference evidence="5" key="1">
    <citation type="submission" date="2018-08" db="EMBL/GenBank/DDBJ databases">
        <title>Comparative Plastid Genomics of Synurophyceae: Evolutionary Evidence of Lateral Gene Transfer and Inverted Repeat Dynamics.</title>
        <authorList>
            <person name="Kim J.I."/>
            <person name="Shin H."/>
            <person name="Skaloud P."/>
            <person name="Jung J."/>
            <person name="Yoon H.S."/>
            <person name="Archibald J.M."/>
            <person name="Shin W."/>
        </authorList>
    </citation>
    <scope>NUCLEOTIDE SEQUENCE</scope>
    <source>
        <strain evidence="5">FBCC200022</strain>
    </source>
</reference>
<dbReference type="AlphaFoldDB" id="A0A3G2QYV8"/>
<keyword evidence="2 4" id="KW-0602">Photosynthesis</keyword>